<dbReference type="EMBL" id="BMAW01021644">
    <property type="protein sequence ID" value="GFT73936.1"/>
    <property type="molecule type" value="Genomic_DNA"/>
</dbReference>
<organism evidence="2 3">
    <name type="scientific">Nephila pilipes</name>
    <name type="common">Giant wood spider</name>
    <name type="synonym">Nephila maculata</name>
    <dbReference type="NCBI Taxonomy" id="299642"/>
    <lineage>
        <taxon>Eukaryota</taxon>
        <taxon>Metazoa</taxon>
        <taxon>Ecdysozoa</taxon>
        <taxon>Arthropoda</taxon>
        <taxon>Chelicerata</taxon>
        <taxon>Arachnida</taxon>
        <taxon>Araneae</taxon>
        <taxon>Araneomorphae</taxon>
        <taxon>Entelegynae</taxon>
        <taxon>Araneoidea</taxon>
        <taxon>Nephilidae</taxon>
        <taxon>Nephila</taxon>
    </lineage>
</organism>
<comment type="caution">
    <text evidence="2">The sequence shown here is derived from an EMBL/GenBank/DDBJ whole genome shotgun (WGS) entry which is preliminary data.</text>
</comment>
<sequence>MKFSLYSEILLTHEPASILILFLNLVLVNAHAIFIAPVFVQSPNFSIIAHPQVRASEFRRTGQRLLSGECWLNSDMIQRHTTSNASFNVRQLRNVG</sequence>
<proteinExistence type="predicted"/>
<reference evidence="2" key="1">
    <citation type="submission" date="2020-08" db="EMBL/GenBank/DDBJ databases">
        <title>Multicomponent nature underlies the extraordinary mechanical properties of spider dragline silk.</title>
        <authorList>
            <person name="Kono N."/>
            <person name="Nakamura H."/>
            <person name="Mori M."/>
            <person name="Yoshida Y."/>
            <person name="Ohtoshi R."/>
            <person name="Malay A.D."/>
            <person name="Moran D.A.P."/>
            <person name="Tomita M."/>
            <person name="Numata K."/>
            <person name="Arakawa K."/>
        </authorList>
    </citation>
    <scope>NUCLEOTIDE SEQUENCE</scope>
</reference>
<keyword evidence="1" id="KW-0812">Transmembrane</keyword>
<keyword evidence="3" id="KW-1185">Reference proteome</keyword>
<feature type="transmembrane region" description="Helical" evidence="1">
    <location>
        <begin position="16"/>
        <end position="40"/>
    </location>
</feature>
<dbReference type="AlphaFoldDB" id="A0A8X6PNJ8"/>
<accession>A0A8X6PNJ8</accession>
<keyword evidence="1" id="KW-1133">Transmembrane helix</keyword>
<keyword evidence="1" id="KW-0472">Membrane</keyword>
<dbReference type="Proteomes" id="UP000887013">
    <property type="component" value="Unassembled WGS sequence"/>
</dbReference>
<name>A0A8X6PNJ8_NEPPI</name>
<evidence type="ECO:0000313" key="2">
    <source>
        <dbReference type="EMBL" id="GFT73936.1"/>
    </source>
</evidence>
<evidence type="ECO:0000256" key="1">
    <source>
        <dbReference type="SAM" id="Phobius"/>
    </source>
</evidence>
<protein>
    <submittedName>
        <fullName evidence="2">Uncharacterized protein</fullName>
    </submittedName>
</protein>
<evidence type="ECO:0000313" key="3">
    <source>
        <dbReference type="Proteomes" id="UP000887013"/>
    </source>
</evidence>
<gene>
    <name evidence="2" type="ORF">NPIL_153461</name>
</gene>